<dbReference type="PANTHER" id="PTHR22931:SF9">
    <property type="entry name" value="PYRUVATE, PHOSPHATE DIKINASE 1, CHLOROPLASTIC"/>
    <property type="match status" value="1"/>
</dbReference>
<dbReference type="InterPro" id="IPR010121">
    <property type="entry name" value="Pyruvate_phosphate_dikinase"/>
</dbReference>
<dbReference type="STRING" id="113562.SAMN04489716_3232"/>
<feature type="domain" description="Pyruvate phosphate dikinase AMP/ATP-binding" evidence="3">
    <location>
        <begin position="100"/>
        <end position="320"/>
    </location>
</feature>
<dbReference type="GO" id="GO:0016301">
    <property type="term" value="F:kinase activity"/>
    <property type="evidence" value="ECO:0007669"/>
    <property type="project" value="UniProtKB-KW"/>
</dbReference>
<dbReference type="SUPFAM" id="SSF56059">
    <property type="entry name" value="Glutathione synthetase ATP-binding domain-like"/>
    <property type="match status" value="2"/>
</dbReference>
<keyword evidence="4" id="KW-0418">Kinase</keyword>
<dbReference type="InterPro" id="IPR013815">
    <property type="entry name" value="ATP_grasp_subdomain_1"/>
</dbReference>
<proteinExistence type="predicted"/>
<sequence>MTFIHTLTPNNDPSKTGPNDLDLPTLNSPDPDSPGLEPPGLHLIGPELPELDPRGLDLPGLELLGAKAQGLIILMSLGLPVPPGFVITTEACRAFLRDGCLPECLEVELAEALSALESSVDRLPLLVSVRSGAAVSMPGMMNTFLQVGREGPTDPPPQPSANPPFTQDPAVPVGFPSLAPPTVGSSTATSPVRSSTAMAPPTVGSSPAGSRATGSTATGSLGMAKARDADGPSLGVQVRRAVEEVFASWNTPRAVTYRELHDVPHDLGTAVVVQAMVFGDRDSHSGSGVAFSRNPSTGEKSVHGDVLFGHQGEDVVSGRFPTHPLTDLAAREPSVWAALVEALALLERRFRDVCHVEFTYESGRLWFLQVRPGGLSGRAAVRATVELTDEGILDRRTALTRVTPQQLKAARTPRIRLDGALEVIARGVAASPGVATGRIAVTADQAARMAVTGPVILVRPHTSPLDMHGLAAAAGIVTTVGGPTSHAAVVARSLGKPSVVSATALKVDPTTGCVHTPTGLLREGTLITIDGLGGEVVLGSPPITAGDTDPHLARLLSWADEAITEGTT</sequence>
<keyword evidence="4" id="KW-0808">Transferase</keyword>
<dbReference type="PANTHER" id="PTHR22931">
    <property type="entry name" value="PHOSPHOENOLPYRUVATE DIKINASE-RELATED"/>
    <property type="match status" value="1"/>
</dbReference>
<keyword evidence="4" id="KW-0670">Pyruvate</keyword>
<dbReference type="OrthoDB" id="9765468at2"/>
<keyword evidence="5" id="KW-1185">Reference proteome</keyword>
<protein>
    <submittedName>
        <fullName evidence="4">Pyruvate phosphate dikinase</fullName>
    </submittedName>
</protein>
<evidence type="ECO:0000313" key="5">
    <source>
        <dbReference type="Proteomes" id="UP000198688"/>
    </source>
</evidence>
<evidence type="ECO:0000259" key="2">
    <source>
        <dbReference type="Pfam" id="PF00391"/>
    </source>
</evidence>
<dbReference type="AlphaFoldDB" id="A0A1H1ZAW2"/>
<feature type="compositionally biased region" description="Polar residues" evidence="1">
    <location>
        <begin position="1"/>
        <end position="17"/>
    </location>
</feature>
<dbReference type="Gene3D" id="1.10.189.10">
    <property type="entry name" value="Pyruvate Phosphate Dikinase, domain 2"/>
    <property type="match status" value="1"/>
</dbReference>
<name>A0A1H1ZAW2_9ACTN</name>
<organism evidence="4 5">
    <name type="scientific">Actinoplanes derwentensis</name>
    <dbReference type="NCBI Taxonomy" id="113562"/>
    <lineage>
        <taxon>Bacteria</taxon>
        <taxon>Bacillati</taxon>
        <taxon>Actinomycetota</taxon>
        <taxon>Actinomycetes</taxon>
        <taxon>Micromonosporales</taxon>
        <taxon>Micromonosporaceae</taxon>
        <taxon>Actinoplanes</taxon>
    </lineage>
</organism>
<dbReference type="EMBL" id="LT629758">
    <property type="protein sequence ID" value="SDT30911.1"/>
    <property type="molecule type" value="Genomic_DNA"/>
</dbReference>
<dbReference type="Pfam" id="PF01326">
    <property type="entry name" value="PPDK_N"/>
    <property type="match status" value="1"/>
</dbReference>
<evidence type="ECO:0000256" key="1">
    <source>
        <dbReference type="SAM" id="MobiDB-lite"/>
    </source>
</evidence>
<dbReference type="Gene3D" id="3.50.30.10">
    <property type="entry name" value="Phosphohistidine domain"/>
    <property type="match status" value="1"/>
</dbReference>
<dbReference type="Proteomes" id="UP000198688">
    <property type="component" value="Chromosome I"/>
</dbReference>
<dbReference type="InterPro" id="IPR002192">
    <property type="entry name" value="PPDK_AMP/ATP-bd"/>
</dbReference>
<dbReference type="GO" id="GO:0005524">
    <property type="term" value="F:ATP binding"/>
    <property type="evidence" value="ECO:0007669"/>
    <property type="project" value="InterPro"/>
</dbReference>
<dbReference type="SUPFAM" id="SSF52009">
    <property type="entry name" value="Phosphohistidine domain"/>
    <property type="match status" value="1"/>
</dbReference>
<dbReference type="InterPro" id="IPR018274">
    <property type="entry name" value="PEP_util_AS"/>
</dbReference>
<dbReference type="Pfam" id="PF00391">
    <property type="entry name" value="PEP-utilizers"/>
    <property type="match status" value="1"/>
</dbReference>
<evidence type="ECO:0000259" key="3">
    <source>
        <dbReference type="Pfam" id="PF01326"/>
    </source>
</evidence>
<feature type="region of interest" description="Disordered" evidence="1">
    <location>
        <begin position="1"/>
        <end position="39"/>
    </location>
</feature>
<dbReference type="InterPro" id="IPR036637">
    <property type="entry name" value="Phosphohistidine_dom_sf"/>
</dbReference>
<feature type="domain" description="PEP-utilising enzyme mobile" evidence="2">
    <location>
        <begin position="454"/>
        <end position="532"/>
    </location>
</feature>
<dbReference type="Gene3D" id="3.30.470.20">
    <property type="entry name" value="ATP-grasp fold, B domain"/>
    <property type="match status" value="1"/>
</dbReference>
<feature type="compositionally biased region" description="Polar residues" evidence="1">
    <location>
        <begin position="183"/>
        <end position="219"/>
    </location>
</feature>
<evidence type="ECO:0000313" key="4">
    <source>
        <dbReference type="EMBL" id="SDT30911.1"/>
    </source>
</evidence>
<gene>
    <name evidence="4" type="ORF">SAMN04489716_3232</name>
</gene>
<feature type="region of interest" description="Disordered" evidence="1">
    <location>
        <begin position="145"/>
        <end position="230"/>
    </location>
</feature>
<dbReference type="Gene3D" id="3.30.1490.20">
    <property type="entry name" value="ATP-grasp fold, A domain"/>
    <property type="match status" value="2"/>
</dbReference>
<feature type="compositionally biased region" description="Pro residues" evidence="1">
    <location>
        <begin position="153"/>
        <end position="162"/>
    </location>
</feature>
<dbReference type="PROSITE" id="PS00370">
    <property type="entry name" value="PEP_ENZYMES_PHOS_SITE"/>
    <property type="match status" value="1"/>
</dbReference>
<accession>A0A1H1ZAW2</accession>
<dbReference type="InterPro" id="IPR008279">
    <property type="entry name" value="PEP-util_enz_mobile_dom"/>
</dbReference>
<reference evidence="4 5" key="1">
    <citation type="submission" date="2016-10" db="EMBL/GenBank/DDBJ databases">
        <authorList>
            <person name="de Groot N.N."/>
        </authorList>
    </citation>
    <scope>NUCLEOTIDE SEQUENCE [LARGE SCALE GENOMIC DNA]</scope>
    <source>
        <strain evidence="4 5">DSM 43941</strain>
    </source>
</reference>
<dbReference type="GO" id="GO:0050242">
    <property type="term" value="F:pyruvate, phosphate dikinase activity"/>
    <property type="evidence" value="ECO:0007669"/>
    <property type="project" value="InterPro"/>
</dbReference>